<keyword evidence="2" id="KW-1185">Reference proteome</keyword>
<dbReference type="RefSeq" id="WP_186998655.1">
    <property type="nucleotide sequence ID" value="NZ_JACRWH010000005.1"/>
</dbReference>
<evidence type="ECO:0000313" key="1">
    <source>
        <dbReference type="EMBL" id="MBC6011710.1"/>
    </source>
</evidence>
<proteinExistence type="predicted"/>
<sequence length="69" mass="7947">MMMKLLLLAAIILVKILLSKGVALVLIILSFMLKGKQLYKSTLEWNEYFLSLNDNLVWLNLQFVDIGTF</sequence>
<accession>A0ABR7KG62</accession>
<name>A0ABR7KG62_9FIRM</name>
<organism evidence="1 2">
    <name type="scientific">Holdemanella hominis</name>
    <dbReference type="NCBI Taxonomy" id="2764327"/>
    <lineage>
        <taxon>Bacteria</taxon>
        <taxon>Bacillati</taxon>
        <taxon>Bacillota</taxon>
        <taxon>Erysipelotrichia</taxon>
        <taxon>Erysipelotrichales</taxon>
        <taxon>Erysipelotrichaceae</taxon>
        <taxon>Holdemanella</taxon>
    </lineage>
</organism>
<comment type="caution">
    <text evidence="1">The sequence shown here is derived from an EMBL/GenBank/DDBJ whole genome shotgun (WGS) entry which is preliminary data.</text>
</comment>
<dbReference type="Proteomes" id="UP000649075">
    <property type="component" value="Unassembled WGS sequence"/>
</dbReference>
<evidence type="ECO:0000313" key="2">
    <source>
        <dbReference type="Proteomes" id="UP000649075"/>
    </source>
</evidence>
<protein>
    <submittedName>
        <fullName evidence="1">Uncharacterized protein</fullName>
    </submittedName>
</protein>
<reference evidence="1 2" key="1">
    <citation type="submission" date="2020-08" db="EMBL/GenBank/DDBJ databases">
        <authorList>
            <person name="Liu C."/>
            <person name="Sun Q."/>
        </authorList>
    </citation>
    <scope>NUCLEOTIDE SEQUENCE [LARGE SCALE GENOMIC DNA]</scope>
    <source>
        <strain evidence="1 2">L34</strain>
    </source>
</reference>
<gene>
    <name evidence="1" type="ORF">H8911_02915</name>
</gene>
<dbReference type="EMBL" id="JACRWH010000005">
    <property type="protein sequence ID" value="MBC6011710.1"/>
    <property type="molecule type" value="Genomic_DNA"/>
</dbReference>